<comment type="caution">
    <text evidence="1">The sequence shown here is derived from an EMBL/GenBank/DDBJ whole genome shotgun (WGS) entry which is preliminary data.</text>
</comment>
<reference evidence="1" key="1">
    <citation type="submission" date="2010-07" db="EMBL/GenBank/DDBJ databases">
        <authorList>
            <person name="Muzny D."/>
            <person name="Qin X."/>
            <person name="Buhay C."/>
            <person name="Dugan-Rocha S."/>
            <person name="Ding Y."/>
            <person name="Chen G."/>
            <person name="Hawes A."/>
            <person name="Holder M."/>
            <person name="Jhangiani S."/>
            <person name="Johnson A."/>
            <person name="Khan Z."/>
            <person name="Li Z."/>
            <person name="Liu W."/>
            <person name="Liu X."/>
            <person name="Perez L."/>
            <person name="Shen H."/>
            <person name="Wang Q."/>
            <person name="Watt J."/>
            <person name="Xi L."/>
            <person name="Xin Y."/>
            <person name="Zhou J."/>
            <person name="Deng J."/>
            <person name="Jiang H."/>
            <person name="Liu Y."/>
            <person name="Qu J."/>
            <person name="Song X.-Z."/>
            <person name="Zhang L."/>
            <person name="Villasana D."/>
            <person name="Johnson A."/>
            <person name="Liu J."/>
            <person name="Liyanage D."/>
            <person name="Lorensuhewa L."/>
            <person name="Robinson T."/>
            <person name="Song A."/>
            <person name="Song B.-B."/>
            <person name="Dinh H."/>
            <person name="Thornton R."/>
            <person name="Coyle M."/>
            <person name="Francisco L."/>
            <person name="Jackson L."/>
            <person name="Javaid M."/>
            <person name="Korchina V."/>
            <person name="Kovar C."/>
            <person name="Mata R."/>
            <person name="Mathew T."/>
            <person name="Ngo R."/>
            <person name="Nguyen L."/>
            <person name="Nguyen N."/>
            <person name="Okwuonu G."/>
            <person name="Ongeri F."/>
            <person name="Pham C."/>
            <person name="Simmons D."/>
            <person name="Wilczek-Boney K."/>
            <person name="Hale W."/>
            <person name="Jakkamsetti A."/>
            <person name="Pham P."/>
            <person name="Ruth R."/>
            <person name="San Lucas F."/>
            <person name="Warren J."/>
            <person name="Zhang J."/>
            <person name="Zhao Z."/>
            <person name="Zhou C."/>
            <person name="Zhu D."/>
            <person name="Lee S."/>
            <person name="Bess C."/>
            <person name="Blankenburg K."/>
            <person name="Forbes L."/>
            <person name="Fu Q."/>
            <person name="Gubbala S."/>
            <person name="Hirani K."/>
            <person name="Jayaseelan J.C."/>
            <person name="Lara F."/>
            <person name="Munidasa M."/>
            <person name="Palculict T."/>
            <person name="Patil S."/>
            <person name="Pu L.-L."/>
            <person name="Saada N."/>
            <person name="Tang L."/>
            <person name="Weissenberger G."/>
            <person name="Zhu Y."/>
            <person name="Hemphill L."/>
            <person name="Shang Y."/>
            <person name="Youmans B."/>
            <person name="Ayvaz T."/>
            <person name="Ross M."/>
            <person name="Santibanez J."/>
            <person name="Aqrawi P."/>
            <person name="Gross S."/>
            <person name="Joshi V."/>
            <person name="Fowler G."/>
            <person name="Nazareth L."/>
            <person name="Reid J."/>
            <person name="Worley K."/>
            <person name="Petrosino J."/>
            <person name="Highlander S."/>
            <person name="Gibbs R."/>
        </authorList>
    </citation>
    <scope>NUCLEOTIDE SEQUENCE [LARGE SCALE GENOMIC DNA]</scope>
    <source>
        <strain evidence="1">ATCC 33861</strain>
    </source>
</reference>
<organism evidence="1 2">
    <name type="scientific">Sphingobacterium spiritivorum ATCC 33861</name>
    <dbReference type="NCBI Taxonomy" id="525373"/>
    <lineage>
        <taxon>Bacteria</taxon>
        <taxon>Pseudomonadati</taxon>
        <taxon>Bacteroidota</taxon>
        <taxon>Sphingobacteriia</taxon>
        <taxon>Sphingobacteriales</taxon>
        <taxon>Sphingobacteriaceae</taxon>
        <taxon>Sphingobacterium</taxon>
    </lineage>
</organism>
<dbReference type="STRING" id="525373.HMPREF0766_13853"/>
<accession>D7VS99</accession>
<dbReference type="AlphaFoldDB" id="D7VS99"/>
<dbReference type="EMBL" id="ACHA02000012">
    <property type="protein sequence ID" value="EFK56650.1"/>
    <property type="molecule type" value="Genomic_DNA"/>
</dbReference>
<keyword evidence="2" id="KW-1185">Reference proteome</keyword>
<name>D7VS99_SPHSI</name>
<proteinExistence type="predicted"/>
<sequence>MQTKENEKAAPVSGTKLLAEEAARYFRYMCKQQTNLLSLHYQI</sequence>
<evidence type="ECO:0000313" key="1">
    <source>
        <dbReference type="EMBL" id="EFK56650.1"/>
    </source>
</evidence>
<dbReference type="HOGENOM" id="CLU_3239799_0_0_10"/>
<protein>
    <submittedName>
        <fullName evidence="1">Uncharacterized protein</fullName>
    </submittedName>
</protein>
<evidence type="ECO:0000313" key="2">
    <source>
        <dbReference type="Proteomes" id="UP000006258"/>
    </source>
</evidence>
<gene>
    <name evidence="1" type="ORF">HMPREF0766_13853</name>
</gene>
<dbReference type="Proteomes" id="UP000006258">
    <property type="component" value="Unassembled WGS sequence"/>
</dbReference>